<dbReference type="EMBL" id="ML977322">
    <property type="protein sequence ID" value="KAF2115844.1"/>
    <property type="molecule type" value="Genomic_DNA"/>
</dbReference>
<evidence type="ECO:0000313" key="2">
    <source>
        <dbReference type="EMBL" id="KAF2115844.1"/>
    </source>
</evidence>
<feature type="region of interest" description="Disordered" evidence="1">
    <location>
        <begin position="196"/>
        <end position="256"/>
    </location>
</feature>
<protein>
    <submittedName>
        <fullName evidence="2">Uncharacterized protein</fullName>
    </submittedName>
</protein>
<feature type="compositionally biased region" description="Polar residues" evidence="1">
    <location>
        <begin position="243"/>
        <end position="256"/>
    </location>
</feature>
<proteinExistence type="predicted"/>
<feature type="compositionally biased region" description="Gly residues" evidence="1">
    <location>
        <begin position="160"/>
        <end position="170"/>
    </location>
</feature>
<evidence type="ECO:0000313" key="3">
    <source>
        <dbReference type="Proteomes" id="UP000799770"/>
    </source>
</evidence>
<evidence type="ECO:0000256" key="1">
    <source>
        <dbReference type="SAM" id="MobiDB-lite"/>
    </source>
</evidence>
<dbReference type="Proteomes" id="UP000799770">
    <property type="component" value="Unassembled WGS sequence"/>
</dbReference>
<feature type="region of interest" description="Disordered" evidence="1">
    <location>
        <begin position="147"/>
        <end position="171"/>
    </location>
</feature>
<reference evidence="2" key="1">
    <citation type="journal article" date="2020" name="Stud. Mycol.">
        <title>101 Dothideomycetes genomes: a test case for predicting lifestyles and emergence of pathogens.</title>
        <authorList>
            <person name="Haridas S."/>
            <person name="Albert R."/>
            <person name="Binder M."/>
            <person name="Bloem J."/>
            <person name="Labutti K."/>
            <person name="Salamov A."/>
            <person name="Andreopoulos B."/>
            <person name="Baker S."/>
            <person name="Barry K."/>
            <person name="Bills G."/>
            <person name="Bluhm B."/>
            <person name="Cannon C."/>
            <person name="Castanera R."/>
            <person name="Culley D."/>
            <person name="Daum C."/>
            <person name="Ezra D."/>
            <person name="Gonzalez J."/>
            <person name="Henrissat B."/>
            <person name="Kuo A."/>
            <person name="Liang C."/>
            <person name="Lipzen A."/>
            <person name="Lutzoni F."/>
            <person name="Magnuson J."/>
            <person name="Mondo S."/>
            <person name="Nolan M."/>
            <person name="Ohm R."/>
            <person name="Pangilinan J."/>
            <person name="Park H.-J."/>
            <person name="Ramirez L."/>
            <person name="Alfaro M."/>
            <person name="Sun H."/>
            <person name="Tritt A."/>
            <person name="Yoshinaga Y."/>
            <person name="Zwiers L.-H."/>
            <person name="Turgeon B."/>
            <person name="Goodwin S."/>
            <person name="Spatafora J."/>
            <person name="Crous P."/>
            <person name="Grigoriev I."/>
        </authorList>
    </citation>
    <scope>NUCLEOTIDE SEQUENCE</scope>
    <source>
        <strain evidence="2">CBS 627.86</strain>
    </source>
</reference>
<name>A0A6A5Z9U2_9PLEO</name>
<dbReference type="AlphaFoldDB" id="A0A6A5Z9U2"/>
<organism evidence="2 3">
    <name type="scientific">Lophiotrema nucula</name>
    <dbReference type="NCBI Taxonomy" id="690887"/>
    <lineage>
        <taxon>Eukaryota</taxon>
        <taxon>Fungi</taxon>
        <taxon>Dikarya</taxon>
        <taxon>Ascomycota</taxon>
        <taxon>Pezizomycotina</taxon>
        <taxon>Dothideomycetes</taxon>
        <taxon>Pleosporomycetidae</taxon>
        <taxon>Pleosporales</taxon>
        <taxon>Lophiotremataceae</taxon>
        <taxon>Lophiotrema</taxon>
    </lineage>
</organism>
<accession>A0A6A5Z9U2</accession>
<gene>
    <name evidence="2" type="ORF">BDV96DRAFT_599399</name>
</gene>
<sequence>MVDGYTLSVSRLMESGGVVKGGTGCRRCKGQERFKSKPTGRKFRLQRVQLRKYARRKAGGSESSRAAGGVCREESTAASVCKAGAWSSTRARAGEGECVSWSREAERLKRWLPEEAQEPPVSARLWRHTQQRLFEEANCTQAAVEGVASGRGGAVRRRGGGGGERMGEGAGRQEVVVAASGGDDGVADPFEASEAWQPAGEQHQHQHQRRAPASSTNAPRLVRPGTTLLQSARARGSPVSPLHTFSNRTASGTAPQRHTQAAAQAYHSRACAASARATLAVVSTAVCLSLWRPAAV</sequence>
<keyword evidence="3" id="KW-1185">Reference proteome</keyword>